<evidence type="ECO:0000256" key="2">
    <source>
        <dbReference type="ARBA" id="ARBA00022692"/>
    </source>
</evidence>
<dbReference type="EMBL" id="JAVDQG010000002">
    <property type="protein sequence ID" value="MDR6225052.1"/>
    <property type="molecule type" value="Genomic_DNA"/>
</dbReference>
<dbReference type="InterPro" id="IPR052165">
    <property type="entry name" value="Membrane_assoc_protease"/>
</dbReference>
<dbReference type="Gene3D" id="3.90.226.10">
    <property type="entry name" value="2-enoyl-CoA Hydratase, Chain A, domain 1"/>
    <property type="match status" value="1"/>
</dbReference>
<dbReference type="CDD" id="cd07021">
    <property type="entry name" value="Clp_protease_NfeD_like"/>
    <property type="match status" value="1"/>
</dbReference>
<dbReference type="InterPro" id="IPR056738">
    <property type="entry name" value="NfeD1b_N"/>
</dbReference>
<feature type="domain" description="NfeD1b N-terminal" evidence="9">
    <location>
        <begin position="38"/>
        <end position="222"/>
    </location>
</feature>
<evidence type="ECO:0000259" key="9">
    <source>
        <dbReference type="Pfam" id="PF25145"/>
    </source>
</evidence>
<dbReference type="InterPro" id="IPR002810">
    <property type="entry name" value="NfeD-like_C"/>
</dbReference>
<proteinExistence type="predicted"/>
<dbReference type="InterPro" id="IPR029045">
    <property type="entry name" value="ClpP/crotonase-like_dom_sf"/>
</dbReference>
<dbReference type="PANTHER" id="PTHR33507">
    <property type="entry name" value="INNER MEMBRANE PROTEIN YBBJ"/>
    <property type="match status" value="1"/>
</dbReference>
<keyword evidence="10" id="KW-0645">Protease</keyword>
<evidence type="ECO:0000256" key="5">
    <source>
        <dbReference type="SAM" id="Phobius"/>
    </source>
</evidence>
<evidence type="ECO:0000313" key="10">
    <source>
        <dbReference type="EMBL" id="MDR6225052.1"/>
    </source>
</evidence>
<dbReference type="RefSeq" id="WP_309863204.1">
    <property type="nucleotide sequence ID" value="NZ_JAVDQG010000002.1"/>
</dbReference>
<dbReference type="GO" id="GO:0008233">
    <property type="term" value="F:peptidase activity"/>
    <property type="evidence" value="ECO:0007669"/>
    <property type="project" value="UniProtKB-KW"/>
</dbReference>
<comment type="caution">
    <text evidence="10">The sequence shown here is derived from an EMBL/GenBank/DDBJ whole genome shotgun (WGS) entry which is preliminary data.</text>
</comment>
<keyword evidence="4 5" id="KW-0472">Membrane</keyword>
<accession>A0ABU1IKH6</accession>
<evidence type="ECO:0000256" key="3">
    <source>
        <dbReference type="ARBA" id="ARBA00022989"/>
    </source>
</evidence>
<feature type="transmembrane region" description="Helical" evidence="5">
    <location>
        <begin position="332"/>
        <end position="354"/>
    </location>
</feature>
<evidence type="ECO:0000313" key="11">
    <source>
        <dbReference type="Proteomes" id="UP001185012"/>
    </source>
</evidence>
<feature type="transmembrane region" description="Helical" evidence="5">
    <location>
        <begin position="292"/>
        <end position="325"/>
    </location>
</feature>
<evidence type="ECO:0000256" key="4">
    <source>
        <dbReference type="ARBA" id="ARBA00023136"/>
    </source>
</evidence>
<dbReference type="Pfam" id="PF01957">
    <property type="entry name" value="NfeD"/>
    <property type="match status" value="1"/>
</dbReference>
<dbReference type="Pfam" id="PF24961">
    <property type="entry name" value="NfeD_membrane"/>
    <property type="match status" value="1"/>
</dbReference>
<feature type="signal peptide" evidence="6">
    <location>
        <begin position="1"/>
        <end position="26"/>
    </location>
</feature>
<evidence type="ECO:0000259" key="7">
    <source>
        <dbReference type="Pfam" id="PF01957"/>
    </source>
</evidence>
<protein>
    <submittedName>
        <fullName evidence="10">Membrane-bound serine protease (ClpP class)</fullName>
    </submittedName>
</protein>
<dbReference type="InterPro" id="IPR056739">
    <property type="entry name" value="NfeD_membrane"/>
</dbReference>
<keyword evidence="11" id="KW-1185">Reference proteome</keyword>
<evidence type="ECO:0000259" key="8">
    <source>
        <dbReference type="Pfam" id="PF24961"/>
    </source>
</evidence>
<sequence>MGRKKSLLASILLLCLGLMSFIPAVASSGVDAAEGRMVYWIPVEQEVERGLLRFLERGFREAEEAAARDIVLEMDTLGGEVNAALEIGKLLRASEIPVTVYIKGEAISAGAYIALNADHILMTSGSAIGAAEPVTITGEQADPKTVAFWRSNMQAAAESQGRDPDIAAGMVDRNIEIEGIKEKGELISLSAGQAVELKMADELVADEEEVLRFLNAEDAEIVRTDLTVSERIARFVTSPYVIPVLFTIGLAGIAIEFFSPGFGIPGTIGIGAFALYFFGHFLAGFAGYETLVLFIIGLILLALEVFVAGFGILGILGLIALVAALVTAAPNVIFGVVSLLIAFAVTAVGVFIAIRHLGTRGVWKRLVLFDDQRNQSGYISQVSRISLMGKKGKAVTPLRPSGVAVIDGVRQDVVSDGGFIPAQAPVEVVGSEGVRLVVRQVKDVQDSSAEDPVE</sequence>
<organism evidence="10 11">
    <name type="scientific">Desmospora profundinema</name>
    <dbReference type="NCBI Taxonomy" id="1571184"/>
    <lineage>
        <taxon>Bacteria</taxon>
        <taxon>Bacillati</taxon>
        <taxon>Bacillota</taxon>
        <taxon>Bacilli</taxon>
        <taxon>Bacillales</taxon>
        <taxon>Thermoactinomycetaceae</taxon>
        <taxon>Desmospora</taxon>
    </lineage>
</organism>
<name>A0ABU1IKH6_9BACL</name>
<keyword evidence="2 5" id="KW-0812">Transmembrane</keyword>
<dbReference type="GO" id="GO:0006508">
    <property type="term" value="P:proteolysis"/>
    <property type="evidence" value="ECO:0007669"/>
    <property type="project" value="UniProtKB-KW"/>
</dbReference>
<keyword evidence="3 5" id="KW-1133">Transmembrane helix</keyword>
<keyword evidence="10" id="KW-0378">Hydrolase</keyword>
<dbReference type="PANTHER" id="PTHR33507:SF3">
    <property type="entry name" value="INNER MEMBRANE PROTEIN YBBJ"/>
    <property type="match status" value="1"/>
</dbReference>
<gene>
    <name evidence="10" type="ORF">JOE21_001043</name>
</gene>
<feature type="chain" id="PRO_5047336240" evidence="6">
    <location>
        <begin position="27"/>
        <end position="454"/>
    </location>
</feature>
<feature type="domain" description="NfeD-like C-terminal" evidence="7">
    <location>
        <begin position="387"/>
        <end position="439"/>
    </location>
</feature>
<feature type="domain" description="NfeD integral membrane" evidence="8">
    <location>
        <begin position="241"/>
        <end position="355"/>
    </location>
</feature>
<dbReference type="Gene3D" id="2.40.50.140">
    <property type="entry name" value="Nucleic acid-binding proteins"/>
    <property type="match status" value="1"/>
</dbReference>
<reference evidence="10 11" key="1">
    <citation type="submission" date="2023-07" db="EMBL/GenBank/DDBJ databases">
        <title>Genomic Encyclopedia of Type Strains, Phase IV (KMG-IV): sequencing the most valuable type-strain genomes for metagenomic binning, comparative biology and taxonomic classification.</title>
        <authorList>
            <person name="Goeker M."/>
        </authorList>
    </citation>
    <scope>NUCLEOTIDE SEQUENCE [LARGE SCALE GENOMIC DNA]</scope>
    <source>
        <strain evidence="10 11">DSM 45903</strain>
    </source>
</reference>
<dbReference type="Pfam" id="PF25145">
    <property type="entry name" value="NfeD1b_N"/>
    <property type="match status" value="1"/>
</dbReference>
<evidence type="ECO:0000256" key="6">
    <source>
        <dbReference type="SAM" id="SignalP"/>
    </source>
</evidence>
<feature type="transmembrane region" description="Helical" evidence="5">
    <location>
        <begin position="266"/>
        <end position="286"/>
    </location>
</feature>
<comment type="subcellular location">
    <subcellularLocation>
        <location evidence="1">Membrane</location>
        <topology evidence="1">Multi-pass membrane protein</topology>
    </subcellularLocation>
</comment>
<dbReference type="InterPro" id="IPR012340">
    <property type="entry name" value="NA-bd_OB-fold"/>
</dbReference>
<feature type="transmembrane region" description="Helical" evidence="5">
    <location>
        <begin position="240"/>
        <end position="259"/>
    </location>
</feature>
<dbReference type="Proteomes" id="UP001185012">
    <property type="component" value="Unassembled WGS sequence"/>
</dbReference>
<keyword evidence="6" id="KW-0732">Signal</keyword>
<evidence type="ECO:0000256" key="1">
    <source>
        <dbReference type="ARBA" id="ARBA00004141"/>
    </source>
</evidence>
<dbReference type="SUPFAM" id="SSF52096">
    <property type="entry name" value="ClpP/crotonase"/>
    <property type="match status" value="1"/>
</dbReference>